<dbReference type="Proteomes" id="UP000324222">
    <property type="component" value="Unassembled WGS sequence"/>
</dbReference>
<reference evidence="2 3" key="1">
    <citation type="submission" date="2019-05" db="EMBL/GenBank/DDBJ databases">
        <title>Another draft genome of Portunus trituberculatus and its Hox gene families provides insights of decapod evolution.</title>
        <authorList>
            <person name="Jeong J.-H."/>
            <person name="Song I."/>
            <person name="Kim S."/>
            <person name="Choi T."/>
            <person name="Kim D."/>
            <person name="Ryu S."/>
            <person name="Kim W."/>
        </authorList>
    </citation>
    <scope>NUCLEOTIDE SEQUENCE [LARGE SCALE GENOMIC DNA]</scope>
    <source>
        <tissue evidence="2">Muscle</tissue>
    </source>
</reference>
<comment type="caution">
    <text evidence="2">The sequence shown here is derived from an EMBL/GenBank/DDBJ whole genome shotgun (WGS) entry which is preliminary data.</text>
</comment>
<protein>
    <submittedName>
        <fullName evidence="2">Uncharacterized protein</fullName>
    </submittedName>
</protein>
<sequence length="140" mass="15746">MNKVTGSNEVYVLQVLSEARVYHLDSFAALTTEFCKMVIPEAVTRAGFDKVDDDDVQDPLESHGEPLSNYELIEQDKASQEREKEGDEEEPVRGLDIKTLRECLGIGKPLETLMERDPNPARSSKVAHDVEKSQNLSRNL</sequence>
<feature type="region of interest" description="Disordered" evidence="1">
    <location>
        <begin position="109"/>
        <end position="140"/>
    </location>
</feature>
<evidence type="ECO:0000313" key="3">
    <source>
        <dbReference type="Proteomes" id="UP000324222"/>
    </source>
</evidence>
<feature type="region of interest" description="Disordered" evidence="1">
    <location>
        <begin position="48"/>
        <end position="95"/>
    </location>
</feature>
<feature type="compositionally biased region" description="Basic and acidic residues" evidence="1">
    <location>
        <begin position="74"/>
        <end position="95"/>
    </location>
</feature>
<dbReference type="EMBL" id="VSRR010008328">
    <property type="protein sequence ID" value="MPC48520.1"/>
    <property type="molecule type" value="Genomic_DNA"/>
</dbReference>
<keyword evidence="3" id="KW-1185">Reference proteome</keyword>
<proteinExistence type="predicted"/>
<name>A0A5B7FLF4_PORTR</name>
<gene>
    <name evidence="2" type="ORF">E2C01_042294</name>
</gene>
<organism evidence="2 3">
    <name type="scientific">Portunus trituberculatus</name>
    <name type="common">Swimming crab</name>
    <name type="synonym">Neptunus trituberculatus</name>
    <dbReference type="NCBI Taxonomy" id="210409"/>
    <lineage>
        <taxon>Eukaryota</taxon>
        <taxon>Metazoa</taxon>
        <taxon>Ecdysozoa</taxon>
        <taxon>Arthropoda</taxon>
        <taxon>Crustacea</taxon>
        <taxon>Multicrustacea</taxon>
        <taxon>Malacostraca</taxon>
        <taxon>Eumalacostraca</taxon>
        <taxon>Eucarida</taxon>
        <taxon>Decapoda</taxon>
        <taxon>Pleocyemata</taxon>
        <taxon>Brachyura</taxon>
        <taxon>Eubrachyura</taxon>
        <taxon>Portunoidea</taxon>
        <taxon>Portunidae</taxon>
        <taxon>Portuninae</taxon>
        <taxon>Portunus</taxon>
    </lineage>
</organism>
<evidence type="ECO:0000313" key="2">
    <source>
        <dbReference type="EMBL" id="MPC48520.1"/>
    </source>
</evidence>
<evidence type="ECO:0000256" key="1">
    <source>
        <dbReference type="SAM" id="MobiDB-lite"/>
    </source>
</evidence>
<accession>A0A5B7FLF4</accession>
<dbReference type="AlphaFoldDB" id="A0A5B7FLF4"/>